<dbReference type="EC" id="5.6.2.3" evidence="1"/>
<comment type="caution">
    <text evidence="5">The sequence shown here is derived from an EMBL/GenBank/DDBJ whole genome shotgun (WGS) entry which is preliminary data.</text>
</comment>
<accession>A0AAQ4D4T0</accession>
<keyword evidence="1" id="KW-0347">Helicase</keyword>
<dbReference type="GO" id="GO:0043139">
    <property type="term" value="F:5'-3' DNA helicase activity"/>
    <property type="evidence" value="ECO:0007669"/>
    <property type="project" value="UniProtKB-EC"/>
</dbReference>
<keyword evidence="6" id="KW-1185">Reference proteome</keyword>
<keyword evidence="1" id="KW-0234">DNA repair</keyword>
<dbReference type="Pfam" id="PF14214">
    <property type="entry name" value="Helitron_like_N"/>
    <property type="match status" value="1"/>
</dbReference>
<dbReference type="Pfam" id="PF05970">
    <property type="entry name" value="PIF1"/>
    <property type="match status" value="1"/>
</dbReference>
<dbReference type="AlphaFoldDB" id="A0AAQ4D4T0"/>
<keyword evidence="1" id="KW-0233">DNA recombination</keyword>
<evidence type="ECO:0000313" key="6">
    <source>
        <dbReference type="Proteomes" id="UP001321473"/>
    </source>
</evidence>
<dbReference type="Proteomes" id="UP001321473">
    <property type="component" value="Unassembled WGS sequence"/>
</dbReference>
<keyword evidence="1" id="KW-0378">Hydrolase</keyword>
<dbReference type="GO" id="GO:0006310">
    <property type="term" value="P:DNA recombination"/>
    <property type="evidence" value="ECO:0007669"/>
    <property type="project" value="UniProtKB-KW"/>
</dbReference>
<feature type="region of interest" description="Disordered" evidence="2">
    <location>
        <begin position="530"/>
        <end position="550"/>
    </location>
</feature>
<gene>
    <name evidence="5" type="ORF">V5799_004898</name>
</gene>
<dbReference type="InterPro" id="IPR025476">
    <property type="entry name" value="Helitron_helicase-like"/>
</dbReference>
<dbReference type="GO" id="GO:0000723">
    <property type="term" value="P:telomere maintenance"/>
    <property type="evidence" value="ECO:0007669"/>
    <property type="project" value="InterPro"/>
</dbReference>
<evidence type="ECO:0000259" key="4">
    <source>
        <dbReference type="Pfam" id="PF14214"/>
    </source>
</evidence>
<evidence type="ECO:0000256" key="1">
    <source>
        <dbReference type="RuleBase" id="RU363044"/>
    </source>
</evidence>
<dbReference type="GO" id="GO:0016787">
    <property type="term" value="F:hydrolase activity"/>
    <property type="evidence" value="ECO:0007669"/>
    <property type="project" value="UniProtKB-KW"/>
</dbReference>
<name>A0AAQ4D4T0_AMBAM</name>
<keyword evidence="1" id="KW-0547">Nucleotide-binding</keyword>
<dbReference type="Gene3D" id="3.40.50.300">
    <property type="entry name" value="P-loop containing nucleotide triphosphate hydrolases"/>
    <property type="match status" value="1"/>
</dbReference>
<proteinExistence type="inferred from homology"/>
<evidence type="ECO:0000256" key="2">
    <source>
        <dbReference type="SAM" id="MobiDB-lite"/>
    </source>
</evidence>
<keyword evidence="1" id="KW-0067">ATP-binding</keyword>
<dbReference type="InterPro" id="IPR027417">
    <property type="entry name" value="P-loop_NTPase"/>
</dbReference>
<dbReference type="InterPro" id="IPR051055">
    <property type="entry name" value="PIF1_helicase"/>
</dbReference>
<dbReference type="SUPFAM" id="SSF52540">
    <property type="entry name" value="P-loop containing nucleoside triphosphate hydrolases"/>
    <property type="match status" value="1"/>
</dbReference>
<comment type="catalytic activity">
    <reaction evidence="1">
        <text>ATP + H2O = ADP + phosphate + H(+)</text>
        <dbReference type="Rhea" id="RHEA:13065"/>
        <dbReference type="ChEBI" id="CHEBI:15377"/>
        <dbReference type="ChEBI" id="CHEBI:15378"/>
        <dbReference type="ChEBI" id="CHEBI:30616"/>
        <dbReference type="ChEBI" id="CHEBI:43474"/>
        <dbReference type="ChEBI" id="CHEBI:456216"/>
        <dbReference type="EC" id="5.6.2.3"/>
    </reaction>
</comment>
<evidence type="ECO:0000259" key="3">
    <source>
        <dbReference type="Pfam" id="PF05970"/>
    </source>
</evidence>
<feature type="domain" description="DNA helicase Pif1-like DEAD-box helicase" evidence="3">
    <location>
        <begin position="603"/>
        <end position="700"/>
    </location>
</feature>
<dbReference type="GO" id="GO:0005524">
    <property type="term" value="F:ATP binding"/>
    <property type="evidence" value="ECO:0007669"/>
    <property type="project" value="UniProtKB-KW"/>
</dbReference>
<keyword evidence="1" id="KW-0227">DNA damage</keyword>
<reference evidence="5 6" key="1">
    <citation type="journal article" date="2023" name="Arcadia Sci">
        <title>De novo assembly of a long-read Amblyomma americanum tick genome.</title>
        <authorList>
            <person name="Chou S."/>
            <person name="Poskanzer K.E."/>
            <person name="Rollins M."/>
            <person name="Thuy-Boun P.S."/>
        </authorList>
    </citation>
    <scope>NUCLEOTIDE SEQUENCE [LARGE SCALE GENOMIC DNA]</scope>
    <source>
        <strain evidence="5">F_SG_1</strain>
        <tissue evidence="5">Salivary glands</tissue>
    </source>
</reference>
<evidence type="ECO:0000313" key="5">
    <source>
        <dbReference type="EMBL" id="KAK8757470.1"/>
    </source>
</evidence>
<feature type="domain" description="Helitron helicase-like" evidence="4">
    <location>
        <begin position="216"/>
        <end position="348"/>
    </location>
</feature>
<dbReference type="GO" id="GO:0006281">
    <property type="term" value="P:DNA repair"/>
    <property type="evidence" value="ECO:0007669"/>
    <property type="project" value="UniProtKB-KW"/>
</dbReference>
<organism evidence="5 6">
    <name type="scientific">Amblyomma americanum</name>
    <name type="common">Lone star tick</name>
    <dbReference type="NCBI Taxonomy" id="6943"/>
    <lineage>
        <taxon>Eukaryota</taxon>
        <taxon>Metazoa</taxon>
        <taxon>Ecdysozoa</taxon>
        <taxon>Arthropoda</taxon>
        <taxon>Chelicerata</taxon>
        <taxon>Arachnida</taxon>
        <taxon>Acari</taxon>
        <taxon>Parasitiformes</taxon>
        <taxon>Ixodida</taxon>
        <taxon>Ixodoidea</taxon>
        <taxon>Ixodidae</taxon>
        <taxon>Amblyomminae</taxon>
        <taxon>Amblyomma</taxon>
    </lineage>
</organism>
<dbReference type="EMBL" id="JARKHS020035157">
    <property type="protein sequence ID" value="KAK8757470.1"/>
    <property type="molecule type" value="Genomic_DNA"/>
</dbReference>
<protein>
    <recommendedName>
        <fullName evidence="1">ATP-dependent DNA helicase</fullName>
        <ecNumber evidence="1">5.6.2.3</ecNumber>
    </recommendedName>
</protein>
<dbReference type="PANTHER" id="PTHR47642:SF7">
    <property type="entry name" value="ATP-DEPENDENT DNA HELICASE PIF1"/>
    <property type="match status" value="1"/>
</dbReference>
<comment type="similarity">
    <text evidence="1">Belongs to the helicase family.</text>
</comment>
<sequence>MNWKNGQYGIKGPIVNVPVETDHMLKQLPRDVDDQQQIFVNIKKRRFAKTLYLADGVSREQLLPWVEELQNSPLYKHYDIKIDLAKVNNLIDMAQDNEKELEECGGDDDEGDPMSEAVALTMDQHTIVYDEQATLNPVVTMAPGEGQKPISILYDTHAEELSFPQIYLGHARCIKPEARPTILTMASSEIRRSDRRGALPMHVLYMAMKVIRHRVCDNLNTMFRNKRGIETLTRGDVENPEKVENLIERDMGFMKGVPNTIQYRHTRKAELLAMIRQLGKPTAFLTLSASEVHWPRLLELLKSLKATPSYIGIDEHEMNSYLAAVLVNEDPVVCAVYFEHMVRALRKLGVHMLNAIEMSAQEAAWMLLQFEMSQTSTDVIFVNTVWPEERVRSRKSGLEMDAEHLELTSTDIWRKSAVENYEERPPPELELVTLTEFMTDYNINKMTKRRKTAILRCRDYGINDAVSYKREHVMLYLPFRRENDFLDGNAFESIFDENKERIMEVKSKYNSAVTKAELLAYIRDINDQNGQEVSSTSVQEEDENGDGVSERTRARLVEENDDTDIVPESTVTSVVVAAMGPGVKKREDCMPLDEFYARMKMTNHRQRMLIEEVINRVTNEDAKPLRIFFTGAAGCGKTFTLRLIMDVYNRYCKSRKIGYGDGEISGVNAYIACATTGKAAVALNGITVHSAFKIVMTSGHEDKGLSASDLNTFRNFEPCSEE</sequence>
<dbReference type="InterPro" id="IPR010285">
    <property type="entry name" value="DNA_helicase_pif1-like_DEAD"/>
</dbReference>
<dbReference type="PANTHER" id="PTHR47642">
    <property type="entry name" value="ATP-DEPENDENT DNA HELICASE"/>
    <property type="match status" value="1"/>
</dbReference>
<comment type="cofactor">
    <cofactor evidence="1">
        <name>Mg(2+)</name>
        <dbReference type="ChEBI" id="CHEBI:18420"/>
    </cofactor>
</comment>